<dbReference type="Gene3D" id="3.40.630.30">
    <property type="match status" value="1"/>
</dbReference>
<accession>A0ABT2NWY7</accession>
<dbReference type="InterPro" id="IPR000182">
    <property type="entry name" value="GNAT_dom"/>
</dbReference>
<reference evidence="2 3" key="1">
    <citation type="submission" date="2018-08" db="EMBL/GenBank/DDBJ databases">
        <title>Draft genome sequences of Leuconostoc spp. and Weissella spp. with biocontrol potential.</title>
        <authorList>
            <person name="Lo R."/>
            <person name="Ho V.T.T."/>
            <person name="Turner M.S."/>
        </authorList>
    </citation>
    <scope>NUCLEOTIDE SEQUENCE [LARGE SCALE GENOMIC DNA]</scope>
    <source>
        <strain evidence="2 3">733</strain>
    </source>
</reference>
<organism evidence="2 3">
    <name type="scientific">Leuconostoc holzapfelii</name>
    <dbReference type="NCBI Taxonomy" id="434464"/>
    <lineage>
        <taxon>Bacteria</taxon>
        <taxon>Bacillati</taxon>
        <taxon>Bacillota</taxon>
        <taxon>Bacilli</taxon>
        <taxon>Lactobacillales</taxon>
        <taxon>Lactobacillaceae</taxon>
        <taxon>Leuconostoc</taxon>
    </lineage>
</organism>
<dbReference type="PANTHER" id="PTHR43415">
    <property type="entry name" value="SPERMIDINE N(1)-ACETYLTRANSFERASE"/>
    <property type="match status" value="1"/>
</dbReference>
<keyword evidence="3" id="KW-1185">Reference proteome</keyword>
<dbReference type="Proteomes" id="UP001525857">
    <property type="component" value="Unassembled WGS sequence"/>
</dbReference>
<dbReference type="InterPro" id="IPR016181">
    <property type="entry name" value="Acyl_CoA_acyltransferase"/>
</dbReference>
<name>A0ABT2NWY7_9LACO</name>
<dbReference type="RefSeq" id="WP_261657434.1">
    <property type="nucleotide sequence ID" value="NZ_QVOV01000008.1"/>
</dbReference>
<dbReference type="SUPFAM" id="SSF55729">
    <property type="entry name" value="Acyl-CoA N-acyltransferases (Nat)"/>
    <property type="match status" value="1"/>
</dbReference>
<evidence type="ECO:0000259" key="1">
    <source>
        <dbReference type="PROSITE" id="PS51186"/>
    </source>
</evidence>
<dbReference type="Pfam" id="PF13302">
    <property type="entry name" value="Acetyltransf_3"/>
    <property type="match status" value="1"/>
</dbReference>
<feature type="domain" description="N-acetyltransferase" evidence="1">
    <location>
        <begin position="5"/>
        <end position="170"/>
    </location>
</feature>
<evidence type="ECO:0000313" key="2">
    <source>
        <dbReference type="EMBL" id="MCT8389888.1"/>
    </source>
</evidence>
<evidence type="ECO:0000313" key="3">
    <source>
        <dbReference type="Proteomes" id="UP001525857"/>
    </source>
</evidence>
<protein>
    <submittedName>
        <fullName evidence="2">N-acetyltransferase</fullName>
    </submittedName>
</protein>
<gene>
    <name evidence="2" type="ORF">D0501_07360</name>
</gene>
<proteinExistence type="predicted"/>
<dbReference type="PANTHER" id="PTHR43415:SF4">
    <property type="entry name" value="N-ACETYLTRANSFERASE DOMAIN-CONTAINING PROTEIN"/>
    <property type="match status" value="1"/>
</dbReference>
<sequence length="176" mass="21008">MKNSVILKKIEQNDIRCWWEKRYGPQADLEWMKYNGPYFNDPIQGWEEFYDFHQSKTLNNPMRKLIVYNNQIVGEVSAYWEDGELKQWLEVGIIIFNANSWGHGIGTLAFKQWIEEMFDLFNYLPHVGFTTWSGNVGMQIIGDKIGMQKEGVIRKVRYWENQYYDSIKYGILKDEI</sequence>
<dbReference type="PROSITE" id="PS51186">
    <property type="entry name" value="GNAT"/>
    <property type="match status" value="1"/>
</dbReference>
<comment type="caution">
    <text evidence="2">The sequence shown here is derived from an EMBL/GenBank/DDBJ whole genome shotgun (WGS) entry which is preliminary data.</text>
</comment>
<dbReference type="EMBL" id="QVOV01000008">
    <property type="protein sequence ID" value="MCT8389888.1"/>
    <property type="molecule type" value="Genomic_DNA"/>
</dbReference>